<proteinExistence type="predicted"/>
<comment type="caution">
    <text evidence="1">The sequence shown here is derived from an EMBL/GenBank/DDBJ whole genome shotgun (WGS) entry which is preliminary data.</text>
</comment>
<evidence type="ECO:0000313" key="2">
    <source>
        <dbReference type="Proteomes" id="UP001139981"/>
    </source>
</evidence>
<gene>
    <name evidence="1" type="ORF">IWW38_006174</name>
</gene>
<evidence type="ECO:0000313" key="1">
    <source>
        <dbReference type="EMBL" id="KAJ2879148.1"/>
    </source>
</evidence>
<dbReference type="EMBL" id="JANBVB010003380">
    <property type="protein sequence ID" value="KAJ2879148.1"/>
    <property type="molecule type" value="Genomic_DNA"/>
</dbReference>
<keyword evidence="2" id="KW-1185">Reference proteome</keyword>
<accession>A0ACC1LTE9</accession>
<sequence>YTQTAAATAGSNSGPSGTGTGLDSSTHDSGVMANSPASRDAAAVAAAAVASNGNVLSAADYPRGYNGMSPLSHGQMLPPPPSQYLSQQQQHHQHHQQQQQHHHQQQQQQQHGHHQQQQQQQHGHHQHHHQHHHGLPSIDMNGHAAAAAAVAGYPSSYGLADGTGAGAGGMVSLMSSPTATSWGHGPGSPLSPHNSVSAVAAAAAAAAANQQHQSNGSWYGSMYQHAQYSPTSHGMVMYHDGYATSPTAAAAAAASYYPARARLTTTLWEDEQTLVYQVDCRGICVARRHGK</sequence>
<dbReference type="Proteomes" id="UP001139981">
    <property type="component" value="Unassembled WGS sequence"/>
</dbReference>
<feature type="non-terminal residue" evidence="1">
    <location>
        <position position="1"/>
    </location>
</feature>
<organism evidence="1 2">
    <name type="scientific">Coemansia aciculifera</name>
    <dbReference type="NCBI Taxonomy" id="417176"/>
    <lineage>
        <taxon>Eukaryota</taxon>
        <taxon>Fungi</taxon>
        <taxon>Fungi incertae sedis</taxon>
        <taxon>Zoopagomycota</taxon>
        <taxon>Kickxellomycotina</taxon>
        <taxon>Kickxellomycetes</taxon>
        <taxon>Kickxellales</taxon>
        <taxon>Kickxellaceae</taxon>
        <taxon>Coemansia</taxon>
    </lineage>
</organism>
<reference evidence="1" key="1">
    <citation type="submission" date="2022-07" db="EMBL/GenBank/DDBJ databases">
        <title>Phylogenomic reconstructions and comparative analyses of Kickxellomycotina fungi.</title>
        <authorList>
            <person name="Reynolds N.K."/>
            <person name="Stajich J.E."/>
            <person name="Barry K."/>
            <person name="Grigoriev I.V."/>
            <person name="Crous P."/>
            <person name="Smith M.E."/>
        </authorList>
    </citation>
    <scope>NUCLEOTIDE SEQUENCE</scope>
    <source>
        <strain evidence="1">CBS 190363</strain>
    </source>
</reference>
<protein>
    <submittedName>
        <fullName evidence="1">Uncharacterized protein</fullName>
    </submittedName>
</protein>
<name>A0ACC1LTE9_9FUNG</name>